<gene>
    <name evidence="3" type="ORF">EZS28_011170</name>
</gene>
<name>A0A5J4WFL7_9EUKA</name>
<evidence type="ECO:0000313" key="4">
    <source>
        <dbReference type="Proteomes" id="UP000324800"/>
    </source>
</evidence>
<keyword evidence="2" id="KW-1133">Transmembrane helix</keyword>
<sequence length="502" mass="58157">MSYLVCETGQCLKGKALQIGGAVGGICVCSIFLMMQIPLNLFLFDNNYKRGGHFSTYSGSSAAIEFIILLGVVIAQRELVNWYFCRGLVTIGTATLMSAFYMIYQPHYRKAYNILIASRYCIYGTVRLSMVIAYAVERSVKSKVDSAERLYEALFGHWTDILVYVMFCESIQAGIIESVVCSAFIKWLNKKRWILDKEIKFYDLLYQQSTAIEYKQDESKQITTDLFQDIQMIERRMRFLLQKDLRELQHVFYANFCFNIAQHLHKDDAVLLFHYATFLKQIAKQRQAASDVIIRCRMLRPPIALRVVLASEVLEQEREKLLKNKLKAILLRQTLTALEQRIFDNAEDNLDEAFGDMRMFQEGLLRTLPDLCELQIHFVHIADLTTMTQDICIQLLKTCANNGKVLRSCSLLSGQLLRDETEALISKERALAIEREFKKMIITHQYQKTQYDADFELQRERSNTSGSKFNNQEVTDRQTQYSFHSRGRPLSWNQSEDNLKSS</sequence>
<feature type="compositionally biased region" description="Polar residues" evidence="1">
    <location>
        <begin position="463"/>
        <end position="483"/>
    </location>
</feature>
<feature type="transmembrane region" description="Helical" evidence="2">
    <location>
        <begin position="56"/>
        <end position="75"/>
    </location>
</feature>
<keyword evidence="2" id="KW-0472">Membrane</keyword>
<evidence type="ECO:0000313" key="3">
    <source>
        <dbReference type="EMBL" id="KAA6393302.1"/>
    </source>
</evidence>
<feature type="region of interest" description="Disordered" evidence="1">
    <location>
        <begin position="462"/>
        <end position="502"/>
    </location>
</feature>
<reference evidence="3 4" key="1">
    <citation type="submission" date="2019-03" db="EMBL/GenBank/DDBJ databases">
        <title>Single cell metagenomics reveals metabolic interactions within the superorganism composed of flagellate Streblomastix strix and complex community of Bacteroidetes bacteria on its surface.</title>
        <authorList>
            <person name="Treitli S.C."/>
            <person name="Kolisko M."/>
            <person name="Husnik F."/>
            <person name="Keeling P."/>
            <person name="Hampl V."/>
        </authorList>
    </citation>
    <scope>NUCLEOTIDE SEQUENCE [LARGE SCALE GENOMIC DNA]</scope>
    <source>
        <strain evidence="3">ST1C</strain>
    </source>
</reference>
<feature type="transmembrane region" description="Helical" evidence="2">
    <location>
        <begin position="22"/>
        <end position="44"/>
    </location>
</feature>
<protein>
    <submittedName>
        <fullName evidence="3">Uncharacterized protein</fullName>
    </submittedName>
</protein>
<dbReference type="OrthoDB" id="16288at2759"/>
<evidence type="ECO:0000256" key="1">
    <source>
        <dbReference type="SAM" id="MobiDB-lite"/>
    </source>
</evidence>
<comment type="caution">
    <text evidence="3">The sequence shown here is derived from an EMBL/GenBank/DDBJ whole genome shotgun (WGS) entry which is preliminary data.</text>
</comment>
<organism evidence="3 4">
    <name type="scientific">Streblomastix strix</name>
    <dbReference type="NCBI Taxonomy" id="222440"/>
    <lineage>
        <taxon>Eukaryota</taxon>
        <taxon>Metamonada</taxon>
        <taxon>Preaxostyla</taxon>
        <taxon>Oxymonadida</taxon>
        <taxon>Streblomastigidae</taxon>
        <taxon>Streblomastix</taxon>
    </lineage>
</organism>
<keyword evidence="2" id="KW-0812">Transmembrane</keyword>
<dbReference type="EMBL" id="SNRW01002274">
    <property type="protein sequence ID" value="KAA6393302.1"/>
    <property type="molecule type" value="Genomic_DNA"/>
</dbReference>
<evidence type="ECO:0000256" key="2">
    <source>
        <dbReference type="SAM" id="Phobius"/>
    </source>
</evidence>
<proteinExistence type="predicted"/>
<dbReference type="Proteomes" id="UP000324800">
    <property type="component" value="Unassembled WGS sequence"/>
</dbReference>
<dbReference type="AlphaFoldDB" id="A0A5J4WFL7"/>
<feature type="transmembrane region" description="Helical" evidence="2">
    <location>
        <begin position="81"/>
        <end position="104"/>
    </location>
</feature>
<accession>A0A5J4WFL7</accession>